<feature type="domain" description="N-acetyltransferase" evidence="1">
    <location>
        <begin position="4"/>
        <end position="142"/>
    </location>
</feature>
<name>A0A4P6K033_KTERU</name>
<evidence type="ECO:0000259" key="1">
    <source>
        <dbReference type="PROSITE" id="PS51186"/>
    </source>
</evidence>
<dbReference type="PROSITE" id="PS51186">
    <property type="entry name" value="GNAT"/>
    <property type="match status" value="1"/>
</dbReference>
<dbReference type="EMBL" id="CP035758">
    <property type="protein sequence ID" value="QBD81538.1"/>
    <property type="molecule type" value="Genomic_DNA"/>
</dbReference>
<dbReference type="RefSeq" id="WP_129892599.1">
    <property type="nucleotide sequence ID" value="NZ_CP035758.1"/>
</dbReference>
<reference evidence="2 3" key="1">
    <citation type="submission" date="2019-01" db="EMBL/GenBank/DDBJ databases">
        <title>Ktedonosporobacter rubrisoli SCAWS-G2.</title>
        <authorList>
            <person name="Huang Y."/>
            <person name="Yan B."/>
        </authorList>
    </citation>
    <scope>NUCLEOTIDE SEQUENCE [LARGE SCALE GENOMIC DNA]</scope>
    <source>
        <strain evidence="2 3">SCAWS-G2</strain>
    </source>
</reference>
<dbReference type="InterPro" id="IPR016181">
    <property type="entry name" value="Acyl_CoA_acyltransferase"/>
</dbReference>
<dbReference type="InterPro" id="IPR000182">
    <property type="entry name" value="GNAT_dom"/>
</dbReference>
<dbReference type="CDD" id="cd04301">
    <property type="entry name" value="NAT_SF"/>
    <property type="match status" value="1"/>
</dbReference>
<dbReference type="Proteomes" id="UP000290365">
    <property type="component" value="Chromosome"/>
</dbReference>
<dbReference type="SUPFAM" id="SSF55729">
    <property type="entry name" value="Acyl-CoA N-acyltransferases (Nat)"/>
    <property type="match status" value="1"/>
</dbReference>
<protein>
    <submittedName>
        <fullName evidence="2">GNAT family N-acetyltransferase</fullName>
    </submittedName>
</protein>
<accession>A0A4P6K033</accession>
<keyword evidence="3" id="KW-1185">Reference proteome</keyword>
<dbReference type="Gene3D" id="3.40.630.30">
    <property type="match status" value="1"/>
</dbReference>
<dbReference type="AlphaFoldDB" id="A0A4P6K033"/>
<dbReference type="KEGG" id="kbs:EPA93_38450"/>
<dbReference type="GO" id="GO:0016747">
    <property type="term" value="F:acyltransferase activity, transferring groups other than amino-acyl groups"/>
    <property type="evidence" value="ECO:0007669"/>
    <property type="project" value="InterPro"/>
</dbReference>
<dbReference type="Pfam" id="PF00583">
    <property type="entry name" value="Acetyltransf_1"/>
    <property type="match status" value="1"/>
</dbReference>
<sequence>MSTFSIRPLNANEDSGWLSRFLQEHWGSTRVISRGVIHEADKLPGFVAIWQGQPSGLLTYHIQDRECEIVSLDSTQSGIGIGSALIEASSKAARQAGCKRLWLITSNDNLSALRFYQKRGFALVAIHRNAIEQARKLKPEIPLSGNDGIPIRDEIELELLLDIRQ</sequence>
<gene>
    <name evidence="2" type="ORF">EPA93_38450</name>
</gene>
<proteinExistence type="predicted"/>
<keyword evidence="2" id="KW-0808">Transferase</keyword>
<evidence type="ECO:0000313" key="2">
    <source>
        <dbReference type="EMBL" id="QBD81538.1"/>
    </source>
</evidence>
<evidence type="ECO:0000313" key="3">
    <source>
        <dbReference type="Proteomes" id="UP000290365"/>
    </source>
</evidence>
<dbReference type="OrthoDB" id="7365228at2"/>
<organism evidence="2 3">
    <name type="scientific">Ktedonosporobacter rubrisoli</name>
    <dbReference type="NCBI Taxonomy" id="2509675"/>
    <lineage>
        <taxon>Bacteria</taxon>
        <taxon>Bacillati</taxon>
        <taxon>Chloroflexota</taxon>
        <taxon>Ktedonobacteria</taxon>
        <taxon>Ktedonobacterales</taxon>
        <taxon>Ktedonosporobacteraceae</taxon>
        <taxon>Ktedonosporobacter</taxon>
    </lineage>
</organism>